<accession>A0A080MBY7</accession>
<dbReference type="Gene3D" id="3.30.300.30">
    <property type="match status" value="1"/>
</dbReference>
<dbReference type="RefSeq" id="WP_034943800.1">
    <property type="nucleotide sequence ID" value="NZ_JDST02000003.1"/>
</dbReference>
<gene>
    <name evidence="7" type="ORF">AW06_000074</name>
    <name evidence="8" type="ORF">HWD57_06965</name>
</gene>
<keyword evidence="9" id="KW-1185">Reference proteome</keyword>
<dbReference type="EMBL" id="CP058708">
    <property type="protein sequence ID" value="QLH49550.1"/>
    <property type="molecule type" value="Genomic_DNA"/>
</dbReference>
<dbReference type="PANTHER" id="PTHR43859:SF4">
    <property type="entry name" value="BUTANOATE--COA LIGASE AAE1-RELATED"/>
    <property type="match status" value="1"/>
</dbReference>
<feature type="domain" description="AMP-binding enzyme C-terminal" evidence="6">
    <location>
        <begin position="454"/>
        <end position="528"/>
    </location>
</feature>
<keyword evidence="2 7" id="KW-0436">Ligase</keyword>
<dbReference type="Gene3D" id="3.40.50.12780">
    <property type="entry name" value="N-terminal domain of ligase-like"/>
    <property type="match status" value="1"/>
</dbReference>
<dbReference type="EC" id="6.2.1.3" evidence="7"/>
<protein>
    <submittedName>
        <fullName evidence="8">Acyl-CoA synthetase</fullName>
    </submittedName>
    <submittedName>
        <fullName evidence="7">Long-chain-fatty-acid--CoA ligase</fullName>
        <ecNumber evidence="7">6.2.1.3</ecNumber>
    </submittedName>
</protein>
<feature type="domain" description="AMP-dependent synthetase/ligase" evidence="5">
    <location>
        <begin position="27"/>
        <end position="404"/>
    </location>
</feature>
<dbReference type="Pfam" id="PF00501">
    <property type="entry name" value="AMP-binding"/>
    <property type="match status" value="1"/>
</dbReference>
<reference evidence="8 10" key="2">
    <citation type="journal article" date="2019" name="Microbiome">
        <title>Annotated bacterial chromosomes from frame-shift-corrected long-read metagenomic data.</title>
        <authorList>
            <person name="Arumugam K."/>
            <person name="Bagci C."/>
            <person name="Bessarab I."/>
            <person name="Beier S."/>
            <person name="Buchfink B."/>
            <person name="Gorska A."/>
            <person name="Qiu G."/>
            <person name="Huson D.H."/>
            <person name="Williams R.B.H."/>
        </authorList>
    </citation>
    <scope>NUCLEOTIDE SEQUENCE [LARGE SCALE GENOMIC DNA]</scope>
    <source>
        <strain evidence="8">SSA1</strain>
    </source>
</reference>
<dbReference type="InterPro" id="IPR025110">
    <property type="entry name" value="AMP-bd_C"/>
</dbReference>
<comment type="similarity">
    <text evidence="1">Belongs to the ATP-dependent AMP-binding enzyme family.</text>
</comment>
<dbReference type="Pfam" id="PF13193">
    <property type="entry name" value="AMP-binding_C"/>
    <property type="match status" value="1"/>
</dbReference>
<organism evidence="7 9">
    <name type="scientific">Candidatus Accumulibacter cognatus</name>
    <dbReference type="NCBI Taxonomy" id="2954383"/>
    <lineage>
        <taxon>Bacteria</taxon>
        <taxon>Pseudomonadati</taxon>
        <taxon>Pseudomonadota</taxon>
        <taxon>Betaproteobacteria</taxon>
        <taxon>Candidatus Accumulibacter</taxon>
    </lineage>
</organism>
<accession>A0A7D5NAM3</accession>
<dbReference type="InterPro" id="IPR042099">
    <property type="entry name" value="ANL_N_sf"/>
</dbReference>
<evidence type="ECO:0000256" key="2">
    <source>
        <dbReference type="ARBA" id="ARBA00022598"/>
    </source>
</evidence>
<reference evidence="7 9" key="1">
    <citation type="submission" date="2014-02" db="EMBL/GenBank/DDBJ databases">
        <title>Expanding our view of genomic diversity in Candidatus Accumulibacter clades.</title>
        <authorList>
            <person name="Skennerton C.T."/>
            <person name="Barr J.J."/>
            <person name="Slater F.R."/>
            <person name="Bond P.L."/>
            <person name="Tyson G.W."/>
        </authorList>
    </citation>
    <scope>NUCLEOTIDE SEQUENCE [LARGE SCALE GENOMIC DNA]</scope>
    <source>
        <strain evidence="9">SK-02</strain>
    </source>
</reference>
<dbReference type="KEGG" id="acog:HWD57_06965"/>
<keyword evidence="4" id="KW-0443">Lipid metabolism</keyword>
<sequence>MPNIYQEGLDKNTANYTPLTPLTFIARSAYIYPERTAVIHGQRRYSWLETFTRVRRLASALTEHGIGEGDTVAVMLNNTPEMVECHFGVPVTGAVLNTLNTRLDAETIAFMLKHGEARVLITDREYSPTVKKALAILHSPILVIDVDDPEYSGPGERLGTQEYEQFIAGGSPEFPWGGPADEWDAISLNYTSGTTGNPKGVVYHHRGAYLNSMSNIVSWGMPPHSVYLWTLPMFHCNGWCFVWTMAANAGTNVCLRRVDPKLIFEAIRAHGVTHYCGAPIVHSLMANAPADLRAGITHQVAGLIAAAPPPAAVIEAMANIGVDLTHVYGLTETYGPAAVCAKHANWAALPVAEQVDLNGRQGVRYHAQEAITVLDPASMEEVPWDKETMGEIMFRGNLVMKGYLKNPKATAESFAGGWYHTGDLAVMHADGYVKIKDRSKDVIISGGENISSIEVEDVLYKHPAVIAAAVVATPDRTWGEVPCAFIELREGAAPSEQEVIEFCRQHMARFKVPKRVIFCTLPKTSTGKIQKYVLREQAKSAAAIE</sequence>
<dbReference type="NCBIfam" id="NF006020">
    <property type="entry name" value="PRK08162.1"/>
    <property type="match status" value="1"/>
</dbReference>
<evidence type="ECO:0000259" key="5">
    <source>
        <dbReference type="Pfam" id="PF00501"/>
    </source>
</evidence>
<evidence type="ECO:0000256" key="3">
    <source>
        <dbReference type="ARBA" id="ARBA00022832"/>
    </source>
</evidence>
<evidence type="ECO:0000256" key="1">
    <source>
        <dbReference type="ARBA" id="ARBA00006432"/>
    </source>
</evidence>
<evidence type="ECO:0000256" key="4">
    <source>
        <dbReference type="ARBA" id="ARBA00023098"/>
    </source>
</evidence>
<dbReference type="FunFam" id="3.30.300.30:FF:000008">
    <property type="entry name" value="2,3-dihydroxybenzoate-AMP ligase"/>
    <property type="match status" value="1"/>
</dbReference>
<dbReference type="SUPFAM" id="SSF56801">
    <property type="entry name" value="Acetyl-CoA synthetase-like"/>
    <property type="match status" value="1"/>
</dbReference>
<dbReference type="FunFam" id="3.40.50.12780:FF:000003">
    <property type="entry name" value="Long-chain-fatty-acid--CoA ligase FadD"/>
    <property type="match status" value="1"/>
</dbReference>
<evidence type="ECO:0000313" key="9">
    <source>
        <dbReference type="Proteomes" id="UP000021315"/>
    </source>
</evidence>
<dbReference type="EMBL" id="JDST02000003">
    <property type="protein sequence ID" value="KFB78461.1"/>
    <property type="molecule type" value="Genomic_DNA"/>
</dbReference>
<dbReference type="CDD" id="cd12118">
    <property type="entry name" value="ttLC_FACS_AEE21_like"/>
    <property type="match status" value="1"/>
</dbReference>
<evidence type="ECO:0000313" key="10">
    <source>
        <dbReference type="Proteomes" id="UP000509684"/>
    </source>
</evidence>
<evidence type="ECO:0000313" key="7">
    <source>
        <dbReference type="EMBL" id="KFB78461.1"/>
    </source>
</evidence>
<dbReference type="InterPro" id="IPR045851">
    <property type="entry name" value="AMP-bd_C_sf"/>
</dbReference>
<proteinExistence type="inferred from homology"/>
<dbReference type="PANTHER" id="PTHR43859">
    <property type="entry name" value="ACYL-ACTIVATING ENZYME"/>
    <property type="match status" value="1"/>
</dbReference>
<dbReference type="Proteomes" id="UP000509684">
    <property type="component" value="Chromosome"/>
</dbReference>
<dbReference type="PROSITE" id="PS00455">
    <property type="entry name" value="AMP_BINDING"/>
    <property type="match status" value="1"/>
</dbReference>
<dbReference type="GO" id="GO:0004467">
    <property type="term" value="F:long-chain fatty acid-CoA ligase activity"/>
    <property type="evidence" value="ECO:0007669"/>
    <property type="project" value="UniProtKB-EC"/>
</dbReference>
<dbReference type="AlphaFoldDB" id="A0A080MBY7"/>
<dbReference type="STRING" id="1453999.AW06_000074"/>
<keyword evidence="3" id="KW-0276">Fatty acid metabolism</keyword>
<evidence type="ECO:0000313" key="8">
    <source>
        <dbReference type="EMBL" id="QLH49550.1"/>
    </source>
</evidence>
<dbReference type="InterPro" id="IPR020845">
    <property type="entry name" value="AMP-binding_CS"/>
</dbReference>
<dbReference type="InterPro" id="IPR000873">
    <property type="entry name" value="AMP-dep_synth/lig_dom"/>
</dbReference>
<reference evidence="8" key="3">
    <citation type="submission" date="2020-06" db="EMBL/GenBank/DDBJ databases">
        <authorList>
            <person name="Arumugam K."/>
            <person name="Besarab I."/>
            <person name="Haryono M."/>
            <person name="Bagci C."/>
            <person name="Beier S."/>
            <person name="Buchfink B."/>
            <person name="Gorska A."/>
            <person name="Qiu G."/>
            <person name="Huson D.H."/>
            <person name="Williams R.B."/>
        </authorList>
    </citation>
    <scope>NUCLEOTIDE SEQUENCE</scope>
    <source>
        <strain evidence="8">SSA1</strain>
    </source>
</reference>
<dbReference type="Proteomes" id="UP000021315">
    <property type="component" value="Unassembled WGS sequence"/>
</dbReference>
<evidence type="ECO:0000259" key="6">
    <source>
        <dbReference type="Pfam" id="PF13193"/>
    </source>
</evidence>
<name>A0A080MBY7_9PROT</name>